<evidence type="ECO:0000313" key="8">
    <source>
        <dbReference type="Proteomes" id="UP000245383"/>
    </source>
</evidence>
<feature type="transmembrane region" description="Helical" evidence="4">
    <location>
        <begin position="2092"/>
        <end position="2115"/>
    </location>
</feature>
<dbReference type="SMART" id="SM00129">
    <property type="entry name" value="KISc"/>
    <property type="match status" value="1"/>
</dbReference>
<keyword evidence="8" id="KW-1185">Reference proteome</keyword>
<dbReference type="Gene3D" id="1.20.144.10">
    <property type="entry name" value="Phosphatidic acid phosphatase type 2/haloperoxidase"/>
    <property type="match status" value="1"/>
</dbReference>
<dbReference type="SUPFAM" id="SSF52540">
    <property type="entry name" value="P-loop containing nucleoside triphosphate hydrolases"/>
    <property type="match status" value="1"/>
</dbReference>
<dbReference type="SMART" id="SM00233">
    <property type="entry name" value="PH"/>
    <property type="match status" value="1"/>
</dbReference>
<comment type="caution">
    <text evidence="7">The sequence shown here is derived from an EMBL/GenBank/DDBJ whole genome shotgun (WGS) entry which is preliminary data.</text>
</comment>
<evidence type="ECO:0000313" key="7">
    <source>
        <dbReference type="EMBL" id="PVU93136.1"/>
    </source>
</evidence>
<feature type="domain" description="Kinesin motor" evidence="6">
    <location>
        <begin position="9"/>
        <end position="373"/>
    </location>
</feature>
<feature type="transmembrane region" description="Helical" evidence="4">
    <location>
        <begin position="1999"/>
        <end position="2019"/>
    </location>
</feature>
<dbReference type="SUPFAM" id="SSF48317">
    <property type="entry name" value="Acid phosphatase/Vanadium-dependent haloperoxidase"/>
    <property type="match status" value="1"/>
</dbReference>
<dbReference type="STRING" id="133385.A0A2T9YLC2"/>
<sequence length="2255" mass="259439">MDHSNNTSNVVVAVRCKPIVKKESSVKSKELNFFEIIDENRIALGSSHKKFYLNEKSKSPLLNDTNRFFTFDHVFFEKQPSLTDSSEQQKIYEAIGEKLLKHALNGYNVCIFAYGQTGSGKTYTMIGSEESHGIIPRMCLDIFTKLKEKSDNSKIQHLNDTSIVQECYKIQISYYQIYNEKVYDLLSLNSTLPLKIREHPSMGPYIQDLTIAIVSSIDEIMTVLNIGNKKRMTSSTKMNESSSRSHAVFTIKLIYKSFNASKNSIVETESKISLVDLAGSERVSQVGVTGKLIKEGISINKSLTALSKVTSALAAKATQKKKIFIPYRDSILTWLLKESLGGNSRTAIIATVSTLNYQDTLSTLMYAERAKQIVNCAIVNEDSNSTLIDQLKAEIVFLKKQLATLDVIKPNSYHDTIDKNADNLLQNFSDDTCNKSNLVNTIKNSELTKSEYNFDQEKIICDKIIETEKLLREYCQPWEQRLRKAKTAFHIGENNKYNQANKYFNNINFLNSEPKIQRVGFLVQVDQFPYYDNNQIYFLSPGLTLIGCTNSKDSGTTVKIINDDEVNEYSYLYCKFFNDGYSGVIVYPLCEEIVINGQKILAPLILPTNCNIIIGKTHCFKYTYKHLDKVKEYQNVRINLLKESNPSKRRDSDVLLLKTSLNDLKKHIPIKKSKSLTHLNDHFSKSEKNILSRNKIATKSTENLLLENILHNNLLKIKIEQPIILRQPQLNQGEKSPEIFSGKSTPDSYPNNRRYSILSEFVNIVKKVIEMKKEKKSFEFIKKFLINSLFIKKQNDCFLKSSKEPNSLTKQLKISEDFFKKTSRQSKNNTISFQHKFDFNFGIKIINSITQSINVLKLNDFKEKFEEIEKSYYNCLNPNFTTHMDYIELFNVNSPNIYTLVGSAHIPVITDFLLNKKDLNLTPPSKKILEYPFAINVFDDINFGITNISVFGFIKVSKADQPQVTKKSLENPFFLVEVVIVSLDGLYNQDFTDVHFELEEPENYIKAGCECFGEILFVNPVVTPTVAFYQEAAIRRNSSLIKHTTNNNYNKSESANRTNFHDNLSKDNKNPKFKLTSSAFLPQKNFRKAKKSLISKESHKPLAKVLYKVLTTESEIQHIKFNLFAKISNRYISRVKNINNLGEINSKPNKLYSTGERIHEKVWLTPKTHDLVVHFNFYEIGQSGEWYKVKVCSGKEQISTFDSYKNIIIERSSSINESLSQYSIQTQTKNENNNSENSNLRKSSIFDFRGLSSSTQRRATELDWMGLYSSKKSTSYNKAKETVSLSNKAQCFILRQGLQRRVQVLLGHNSGTELDIEILSVFFNYPKLLDSNGKCLNSKDNLAPGFNKEVKLKQISLDRINTTLNNRCYYLFTGIWDSSLHDSINLDRITPDNCNVEICVDIKVQIKGLDEILSLKSNIYIVIVDRDVYNQNFLTSIKTKTNEGNYKNNVETISISSNNTKFETSKPKNQNTQDNSNLKIVNFLNDFQDYKLLRQFSKIHACYTLTLMYNEKDVDLSQDLWRFDQSNTYLRGQELLDLNTVKITESIYLAEKYAQKKEFINLLNIYKAQIFIYYMNKGYKSLRLLPASIYYMHAEKFAKQLFLYSEQKKVKKVTIYPETISDKSVLQSCSLLVSLLPIRLKLSNLQHIFIKSHYVNTHYGFLKYPDELLTNWTNKWILVQKPYMFIYTRKDMDCLENMINIKYARVEYSKNLVIATDRKWTFAVYTETGTYLFEAESKTLMFNWIKVIDEVFFKLNTNENLIENENSSKKVGIKTLNITIIPCTNEAIRSKLGGLLPAYPLIIASKGESVRLQDSPLFLKAYGEDADDEMKYQSLAFTCIDLIEEKLAKKVEREMFLGLLQNVGALLIVIIEPTYQQKQMLKQKNKIERLFFSKTRLQLNQVIADQVDREVNYLAKIQQQFRSPFLDFYFKAVAVACDHVFFTYMLPLLFWFGFAGFARGLTLMVLFIVSATGWLKDYVSTDRPNSPPLERLSFNKSHAIEFGFPSTHSAYVFGSAIYLSTLISQYDILNQYGIHYNHISLYLAIWFFALSVLIGRIYCGMHSFIDVFGGIFVGGAISYPLAVWFYEIDSFLFLESITGPLVFFAFTFIFLYYHPLFAQKCLCYQDSFSAISVINGVTFGSYLFYRLHPSTEPSPYSIYYNFSEFGLTKTLIRIGLGIVLIALWKTVSAKVILEVLGPHNIVGMSNDIKKEIQNQMFGKRQVVYSNTNLARIPVYSGIGVFVVFVHPWILYYLGL</sequence>
<gene>
    <name evidence="7" type="ORF">BB561_003444</name>
</gene>
<evidence type="ECO:0000256" key="4">
    <source>
        <dbReference type="SAM" id="Phobius"/>
    </source>
</evidence>
<dbReference type="InterPro" id="IPR001752">
    <property type="entry name" value="Kinesin_motor_dom"/>
</dbReference>
<evidence type="ECO:0008006" key="9">
    <source>
        <dbReference type="Google" id="ProtNLM"/>
    </source>
</evidence>
<dbReference type="Gene3D" id="3.40.850.10">
    <property type="entry name" value="Kinesin motor domain"/>
    <property type="match status" value="1"/>
</dbReference>
<dbReference type="OrthoDB" id="3176171at2759"/>
<dbReference type="InterPro" id="IPR036961">
    <property type="entry name" value="Kinesin_motor_dom_sf"/>
</dbReference>
<dbReference type="InterPro" id="IPR022164">
    <property type="entry name" value="Kinesin-like"/>
</dbReference>
<feature type="transmembrane region" description="Helical" evidence="4">
    <location>
        <begin position="2127"/>
        <end position="2145"/>
    </location>
</feature>
<feature type="transmembrane region" description="Helical" evidence="4">
    <location>
        <begin position="2065"/>
        <end position="2086"/>
    </location>
</feature>
<dbReference type="InterPro" id="IPR019821">
    <property type="entry name" value="Kinesin_motor_CS"/>
</dbReference>
<dbReference type="Proteomes" id="UP000245383">
    <property type="component" value="Unassembled WGS sequence"/>
</dbReference>
<keyword evidence="4" id="KW-1133">Transmembrane helix</keyword>
<keyword evidence="2 3" id="KW-0067">ATP-binding</keyword>
<dbReference type="GO" id="GO:0005524">
    <property type="term" value="F:ATP binding"/>
    <property type="evidence" value="ECO:0007669"/>
    <property type="project" value="UniProtKB-UniRule"/>
</dbReference>
<dbReference type="Pfam" id="PF00225">
    <property type="entry name" value="Kinesin"/>
    <property type="match status" value="1"/>
</dbReference>
<evidence type="ECO:0000259" key="6">
    <source>
        <dbReference type="PROSITE" id="PS50067"/>
    </source>
</evidence>
<evidence type="ECO:0000256" key="2">
    <source>
        <dbReference type="ARBA" id="ARBA00022840"/>
    </source>
</evidence>
<dbReference type="PROSITE" id="PS50067">
    <property type="entry name" value="KINESIN_MOTOR_2"/>
    <property type="match status" value="1"/>
</dbReference>
<dbReference type="Gene3D" id="2.60.200.20">
    <property type="match status" value="1"/>
</dbReference>
<keyword evidence="4" id="KW-0812">Transmembrane</keyword>
<dbReference type="PRINTS" id="PR00380">
    <property type="entry name" value="KINESINHEAVY"/>
</dbReference>
<dbReference type="PROSITE" id="PS00411">
    <property type="entry name" value="KINESIN_MOTOR_1"/>
    <property type="match status" value="1"/>
</dbReference>
<feature type="domain" description="PH" evidence="5">
    <location>
        <begin position="1655"/>
        <end position="1753"/>
    </location>
</feature>
<feature type="transmembrane region" description="Helical" evidence="4">
    <location>
        <begin position="1960"/>
        <end position="1979"/>
    </location>
</feature>
<evidence type="ECO:0000256" key="3">
    <source>
        <dbReference type="PROSITE-ProRule" id="PRU00283"/>
    </source>
</evidence>
<dbReference type="GO" id="GO:0007018">
    <property type="term" value="P:microtubule-based movement"/>
    <property type="evidence" value="ECO:0007669"/>
    <property type="project" value="InterPro"/>
</dbReference>
<reference evidence="7 8" key="1">
    <citation type="journal article" date="2018" name="MBio">
        <title>Comparative Genomics Reveals the Core Gene Toolbox for the Fungus-Insect Symbiosis.</title>
        <authorList>
            <person name="Wang Y."/>
            <person name="Stata M."/>
            <person name="Wang W."/>
            <person name="Stajich J.E."/>
            <person name="White M.M."/>
            <person name="Moncalvo J.M."/>
        </authorList>
    </citation>
    <scope>NUCLEOTIDE SEQUENCE [LARGE SCALE GENOMIC DNA]</scope>
    <source>
        <strain evidence="7 8">SWE-8-4</strain>
    </source>
</reference>
<keyword evidence="3" id="KW-0505">Motor protein</keyword>
<keyword evidence="4" id="KW-0472">Membrane</keyword>
<dbReference type="Pfam" id="PF01569">
    <property type="entry name" value="PAP2"/>
    <property type="match status" value="1"/>
</dbReference>
<dbReference type="InterPro" id="IPR027417">
    <property type="entry name" value="P-loop_NTPase"/>
</dbReference>
<dbReference type="GO" id="GO:0008017">
    <property type="term" value="F:microtubule binding"/>
    <property type="evidence" value="ECO:0007669"/>
    <property type="project" value="InterPro"/>
</dbReference>
<feature type="transmembrane region" description="Helical" evidence="4">
    <location>
        <begin position="2165"/>
        <end position="2184"/>
    </location>
</feature>
<dbReference type="PROSITE" id="PS50003">
    <property type="entry name" value="PH_DOMAIN"/>
    <property type="match status" value="1"/>
</dbReference>
<protein>
    <recommendedName>
        <fullName evidence="9">Kinesin motor domain-containing protein</fullName>
    </recommendedName>
</protein>
<dbReference type="EMBL" id="MBFR01000137">
    <property type="protein sequence ID" value="PVU93136.1"/>
    <property type="molecule type" value="Genomic_DNA"/>
</dbReference>
<dbReference type="Pfam" id="PF00169">
    <property type="entry name" value="PH"/>
    <property type="match status" value="1"/>
</dbReference>
<dbReference type="SUPFAM" id="SSF50729">
    <property type="entry name" value="PH domain-like"/>
    <property type="match status" value="1"/>
</dbReference>
<dbReference type="InterPro" id="IPR001849">
    <property type="entry name" value="PH_domain"/>
</dbReference>
<feature type="transmembrane region" description="Helical" evidence="4">
    <location>
        <begin position="2234"/>
        <end position="2253"/>
    </location>
</feature>
<dbReference type="SMART" id="SM00014">
    <property type="entry name" value="acidPPc"/>
    <property type="match status" value="1"/>
</dbReference>
<proteinExistence type="inferred from homology"/>
<dbReference type="Gene3D" id="2.30.29.30">
    <property type="entry name" value="Pleckstrin-homology domain (PH domain)/Phosphotyrosine-binding domain (PTB)"/>
    <property type="match status" value="1"/>
</dbReference>
<comment type="similarity">
    <text evidence="3">Belongs to the TRAFAC class myosin-kinesin ATPase superfamily. Kinesin family.</text>
</comment>
<name>A0A2T9YLC2_9FUNG</name>
<keyword evidence="1 3" id="KW-0547">Nucleotide-binding</keyword>
<dbReference type="InterPro" id="IPR011993">
    <property type="entry name" value="PH-like_dom_sf"/>
</dbReference>
<accession>A0A2T9YLC2</accession>
<dbReference type="Pfam" id="PF12473">
    <property type="entry name" value="DUF3694"/>
    <property type="match status" value="1"/>
</dbReference>
<dbReference type="PANTHER" id="PTHR47117">
    <property type="entry name" value="STAR-RELATED LIPID TRANSFER PROTEIN 9"/>
    <property type="match status" value="1"/>
</dbReference>
<feature type="binding site" evidence="3">
    <location>
        <begin position="115"/>
        <end position="122"/>
    </location>
    <ligand>
        <name>ATP</name>
        <dbReference type="ChEBI" id="CHEBI:30616"/>
    </ligand>
</feature>
<evidence type="ECO:0000259" key="5">
    <source>
        <dbReference type="PROSITE" id="PS50003"/>
    </source>
</evidence>
<dbReference type="InterPro" id="IPR036938">
    <property type="entry name" value="PAP2/HPO_sf"/>
</dbReference>
<evidence type="ECO:0000256" key="1">
    <source>
        <dbReference type="ARBA" id="ARBA00022741"/>
    </source>
</evidence>
<feature type="transmembrane region" description="Helical" evidence="4">
    <location>
        <begin position="2039"/>
        <end position="2058"/>
    </location>
</feature>
<organism evidence="7 8">
    <name type="scientific">Smittium simulii</name>
    <dbReference type="NCBI Taxonomy" id="133385"/>
    <lineage>
        <taxon>Eukaryota</taxon>
        <taxon>Fungi</taxon>
        <taxon>Fungi incertae sedis</taxon>
        <taxon>Zoopagomycota</taxon>
        <taxon>Kickxellomycotina</taxon>
        <taxon>Harpellomycetes</taxon>
        <taxon>Harpellales</taxon>
        <taxon>Legeriomycetaceae</taxon>
        <taxon>Smittium</taxon>
    </lineage>
</organism>
<dbReference type="GO" id="GO:0003777">
    <property type="term" value="F:microtubule motor activity"/>
    <property type="evidence" value="ECO:0007669"/>
    <property type="project" value="InterPro"/>
</dbReference>
<dbReference type="InterPro" id="IPR000326">
    <property type="entry name" value="PAP2/HPO"/>
</dbReference>